<comment type="caution">
    <text evidence="2">The sequence shown here is derived from an EMBL/GenBank/DDBJ whole genome shotgun (WGS) entry which is preliminary data.</text>
</comment>
<sequence>MTSHLRRQNSECPSGGNFYVCSKEMGGFSGCCTSDPCFSGGGCPKEKDRTPGRESSTIATTSAVATPSFQSSDGTARILPVSTIASSPSALATVSSTSSNAPQLTAYVTVHPSLSPSPTGVPPASDPGIPSAAIAGAAVGAVILIALGIIVFVCCKRRRKRSIHQAPIYVSPYNSSDSDMSEHPKLVKAYMRNPWNEIQQLDSSEVGPRRHGRIGSRCFAELPAEPVTRRA</sequence>
<dbReference type="Proteomes" id="UP000799777">
    <property type="component" value="Unassembled WGS sequence"/>
</dbReference>
<keyword evidence="1" id="KW-0472">Membrane</keyword>
<evidence type="ECO:0000313" key="2">
    <source>
        <dbReference type="EMBL" id="KAF2026105.1"/>
    </source>
</evidence>
<protein>
    <submittedName>
        <fullName evidence="2">Uncharacterized protein</fullName>
    </submittedName>
</protein>
<name>A0A9P4H2V5_9PLEO</name>
<evidence type="ECO:0000256" key="1">
    <source>
        <dbReference type="SAM" id="Phobius"/>
    </source>
</evidence>
<organism evidence="2 3">
    <name type="scientific">Setomelanomma holmii</name>
    <dbReference type="NCBI Taxonomy" id="210430"/>
    <lineage>
        <taxon>Eukaryota</taxon>
        <taxon>Fungi</taxon>
        <taxon>Dikarya</taxon>
        <taxon>Ascomycota</taxon>
        <taxon>Pezizomycotina</taxon>
        <taxon>Dothideomycetes</taxon>
        <taxon>Pleosporomycetidae</taxon>
        <taxon>Pleosporales</taxon>
        <taxon>Pleosporineae</taxon>
        <taxon>Phaeosphaeriaceae</taxon>
        <taxon>Setomelanomma</taxon>
    </lineage>
</organism>
<dbReference type="OrthoDB" id="3692311at2759"/>
<accession>A0A9P4H2V5</accession>
<evidence type="ECO:0000313" key="3">
    <source>
        <dbReference type="Proteomes" id="UP000799777"/>
    </source>
</evidence>
<proteinExistence type="predicted"/>
<keyword evidence="1" id="KW-1133">Transmembrane helix</keyword>
<dbReference type="AlphaFoldDB" id="A0A9P4H2V5"/>
<dbReference type="EMBL" id="ML978249">
    <property type="protein sequence ID" value="KAF2026105.1"/>
    <property type="molecule type" value="Genomic_DNA"/>
</dbReference>
<gene>
    <name evidence="2" type="ORF">EK21DRAFT_103461</name>
</gene>
<keyword evidence="1" id="KW-0812">Transmembrane</keyword>
<feature type="transmembrane region" description="Helical" evidence="1">
    <location>
        <begin position="132"/>
        <end position="155"/>
    </location>
</feature>
<reference evidence="2" key="1">
    <citation type="journal article" date="2020" name="Stud. Mycol.">
        <title>101 Dothideomycetes genomes: a test case for predicting lifestyles and emergence of pathogens.</title>
        <authorList>
            <person name="Haridas S."/>
            <person name="Albert R."/>
            <person name="Binder M."/>
            <person name="Bloem J."/>
            <person name="Labutti K."/>
            <person name="Salamov A."/>
            <person name="Andreopoulos B."/>
            <person name="Baker S."/>
            <person name="Barry K."/>
            <person name="Bills G."/>
            <person name="Bluhm B."/>
            <person name="Cannon C."/>
            <person name="Castanera R."/>
            <person name="Culley D."/>
            <person name="Daum C."/>
            <person name="Ezra D."/>
            <person name="Gonzalez J."/>
            <person name="Henrissat B."/>
            <person name="Kuo A."/>
            <person name="Liang C."/>
            <person name="Lipzen A."/>
            <person name="Lutzoni F."/>
            <person name="Magnuson J."/>
            <person name="Mondo S."/>
            <person name="Nolan M."/>
            <person name="Ohm R."/>
            <person name="Pangilinan J."/>
            <person name="Park H.-J."/>
            <person name="Ramirez L."/>
            <person name="Alfaro M."/>
            <person name="Sun H."/>
            <person name="Tritt A."/>
            <person name="Yoshinaga Y."/>
            <person name="Zwiers L.-H."/>
            <person name="Turgeon B."/>
            <person name="Goodwin S."/>
            <person name="Spatafora J."/>
            <person name="Crous P."/>
            <person name="Grigoriev I."/>
        </authorList>
    </citation>
    <scope>NUCLEOTIDE SEQUENCE</scope>
    <source>
        <strain evidence="2">CBS 110217</strain>
    </source>
</reference>
<keyword evidence="3" id="KW-1185">Reference proteome</keyword>